<dbReference type="PROSITE" id="PS51257">
    <property type="entry name" value="PROKAR_LIPOPROTEIN"/>
    <property type="match status" value="1"/>
</dbReference>
<evidence type="ECO:0008006" key="4">
    <source>
        <dbReference type="Google" id="ProtNLM"/>
    </source>
</evidence>
<evidence type="ECO:0000256" key="1">
    <source>
        <dbReference type="SAM" id="SignalP"/>
    </source>
</evidence>
<organism evidence="2 3">
    <name type="scientific">Sinimarinibacterium flocculans</name>
    <dbReference type="NCBI Taxonomy" id="985250"/>
    <lineage>
        <taxon>Bacteria</taxon>
        <taxon>Pseudomonadati</taxon>
        <taxon>Pseudomonadota</taxon>
        <taxon>Gammaproteobacteria</taxon>
        <taxon>Nevskiales</taxon>
        <taxon>Nevskiaceae</taxon>
        <taxon>Sinimarinibacterium</taxon>
    </lineage>
</organism>
<feature type="chain" id="PRO_5016311699" description="Lipoprotein" evidence="1">
    <location>
        <begin position="23"/>
        <end position="539"/>
    </location>
</feature>
<dbReference type="RefSeq" id="WP_110266804.1">
    <property type="nucleotide sequence ID" value="NZ_CAKZQT010000026.1"/>
</dbReference>
<feature type="signal peptide" evidence="1">
    <location>
        <begin position="1"/>
        <end position="22"/>
    </location>
</feature>
<name>A0A318E5J8_9GAMM</name>
<reference evidence="2 3" key="1">
    <citation type="submission" date="2018-04" db="EMBL/GenBank/DDBJ databases">
        <title>Genomic Encyclopedia of Type Strains, Phase IV (KMG-IV): sequencing the most valuable type-strain genomes for metagenomic binning, comparative biology and taxonomic classification.</title>
        <authorList>
            <person name="Goeker M."/>
        </authorList>
    </citation>
    <scope>NUCLEOTIDE SEQUENCE [LARGE SCALE GENOMIC DNA]</scope>
    <source>
        <strain evidence="2 3">DSM 104150</strain>
    </source>
</reference>
<dbReference type="EMBL" id="QICN01000014">
    <property type="protein sequence ID" value="PXV63974.1"/>
    <property type="molecule type" value="Genomic_DNA"/>
</dbReference>
<keyword evidence="1" id="KW-0732">Signal</keyword>
<dbReference type="AlphaFoldDB" id="A0A318E5J8"/>
<evidence type="ECO:0000313" key="2">
    <source>
        <dbReference type="EMBL" id="PXV63974.1"/>
    </source>
</evidence>
<protein>
    <recommendedName>
        <fullName evidence="4">Lipoprotein</fullName>
    </recommendedName>
</protein>
<proteinExistence type="predicted"/>
<gene>
    <name evidence="2" type="ORF">C8D93_11438</name>
</gene>
<accession>A0A318E5J8</accession>
<dbReference type="OrthoDB" id="8692at2"/>
<keyword evidence="3" id="KW-1185">Reference proteome</keyword>
<dbReference type="Proteomes" id="UP000248330">
    <property type="component" value="Unassembled WGS sequence"/>
</dbReference>
<sequence>MNRPRPFRLRAPAAVLLAAAMAAGCDRQTPPPAYDPLAAAWASTGQIANPEAVIPAACYTDTSDGANPCWTCHTAGQGRNRADTVELQREAAFSEAATDNYWTALFEDRREQAAAFAAPEMEAWIAADNYTPLRAALAGRAHYPGFVPDLDLHRGVDDQGFALDGSGWRALRFKPFPGTFWPTNGAVNDVWIRLPPAFRRDRSGNPDGAIYRLNFALVEATIAAPQGRAREVEPVDERLIGVDLDGDGELGMTRRIVALPDRYAGGAADTLLVPGLLPLGTEFLHSLRYLDLDQPGARSRRVRELRYARKWRMPTDDEIAAAYAEEAREKAAGLLPRFAGTPLAGLANDFGWRYQGFIEDAEGRLRVQTHEEQQFCMGCHSTLGVTVDGSFSLARKLPGAAGWAPQDLTGQVDTPQQGHEAPEALTYFRRARGGDEFLANGELLDRFWRDGRLDEAEVLRAAEGGDRDLAWLLLPGPERADALNRAYRVKVQAQDFVRGREAPLAPPQRVLRRIKEPDTGLATLGRVYDDGSPWLDSGF</sequence>
<evidence type="ECO:0000313" key="3">
    <source>
        <dbReference type="Proteomes" id="UP000248330"/>
    </source>
</evidence>
<comment type="caution">
    <text evidence="2">The sequence shown here is derived from an EMBL/GenBank/DDBJ whole genome shotgun (WGS) entry which is preliminary data.</text>
</comment>